<dbReference type="GO" id="GO:0006163">
    <property type="term" value="P:purine nucleotide metabolic process"/>
    <property type="evidence" value="ECO:0007669"/>
    <property type="project" value="UniProtKB-ARBA"/>
</dbReference>
<feature type="active site" description="Nucleophile and sulfur donor" evidence="1">
    <location>
        <position position="176"/>
    </location>
</feature>
<protein>
    <submittedName>
        <fullName evidence="3">ATP-utilizing enzyme of the PP-loop superfamily</fullName>
    </submittedName>
</protein>
<evidence type="ECO:0000259" key="2">
    <source>
        <dbReference type="Pfam" id="PF02540"/>
    </source>
</evidence>
<organism evidence="3 4">
    <name type="scientific">Caloramator australicus RC3</name>
    <dbReference type="NCBI Taxonomy" id="857293"/>
    <lineage>
        <taxon>Bacteria</taxon>
        <taxon>Bacillati</taxon>
        <taxon>Bacillota</taxon>
        <taxon>Clostridia</taxon>
        <taxon>Eubacteriales</taxon>
        <taxon>Clostridiaceae</taxon>
        <taxon>Caloramator</taxon>
    </lineage>
</organism>
<evidence type="ECO:0000313" key="4">
    <source>
        <dbReference type="Proteomes" id="UP000007652"/>
    </source>
</evidence>
<dbReference type="PIRSF" id="PIRSF006661">
    <property type="entry name" value="PP-lp_UCP006661"/>
    <property type="match status" value="1"/>
</dbReference>
<dbReference type="AlphaFoldDB" id="I7LGB3"/>
<reference evidence="3 4" key="1">
    <citation type="journal article" date="2011" name="J. Bacteriol.">
        <title>Draft genome sequence of Caloramator australicus strain RC3T, a thermoanaerobe from the Great Artesian Basin of Australia.</title>
        <authorList>
            <person name="Ogg C.D."/>
            <person name="Patel B.K.C."/>
        </authorList>
    </citation>
    <scope>NUCLEOTIDE SEQUENCE [LARGE SCALE GENOMIC DNA]</scope>
    <source>
        <strain evidence="3 4">RC3</strain>
    </source>
</reference>
<dbReference type="eggNOG" id="COG1606">
    <property type="taxonomic scope" value="Bacteria"/>
</dbReference>
<name>I7LGB3_9CLOT</name>
<feature type="domain" description="NAD/GMP synthase" evidence="2">
    <location>
        <begin position="18"/>
        <end position="87"/>
    </location>
</feature>
<dbReference type="InterPro" id="IPR014729">
    <property type="entry name" value="Rossmann-like_a/b/a_fold"/>
</dbReference>
<dbReference type="GO" id="GO:0016783">
    <property type="term" value="F:sulfurtransferase activity"/>
    <property type="evidence" value="ECO:0007669"/>
    <property type="project" value="InterPro"/>
</dbReference>
<keyword evidence="4" id="KW-1185">Reference proteome</keyword>
<dbReference type="NCBIfam" id="TIGR00268">
    <property type="entry name" value="ATP-dependent sacrificial sulfur transferase LarE"/>
    <property type="match status" value="1"/>
</dbReference>
<evidence type="ECO:0000313" key="3">
    <source>
        <dbReference type="EMBL" id="CCJ33170.1"/>
    </source>
</evidence>
<sequence length="269" mass="30322">MDSFTKLNELKNILEDMGSVLVALSGGIDSSFLLKVSKDVLGNRAVAATAISYIYPSWEINEAREFAKELGVEHVEIEFDPLTDVLGFKNNPIDRCYICKRTVFSKLISFANEVGIDYVVDGTNADDLKDYRPGLRAIEELKVKSPLLMAGLTKEDIRFLAKEMGLKFYDKPSFACLATRIPYGDEINKIKLKMIDDAEVFLINKGFKNVRVRCHGNIARIEVSKDDFKKFFSMELIDEVEKKLKEIGFKYVSLDLTGYKTGSLNVGVK</sequence>
<dbReference type="Gene3D" id="3.40.50.620">
    <property type="entry name" value="HUPs"/>
    <property type="match status" value="1"/>
</dbReference>
<dbReference type="InterPro" id="IPR022310">
    <property type="entry name" value="NAD/GMP_synthase"/>
</dbReference>
<comment type="caution">
    <text evidence="3">The sequence shown here is derived from an EMBL/GenBank/DDBJ whole genome shotgun (WGS) entry which is preliminary data.</text>
</comment>
<dbReference type="Proteomes" id="UP000007652">
    <property type="component" value="Unassembled WGS sequence"/>
</dbReference>
<dbReference type="SUPFAM" id="SSF52402">
    <property type="entry name" value="Adenine nucleotide alpha hydrolases-like"/>
    <property type="match status" value="1"/>
</dbReference>
<dbReference type="InterPro" id="IPR052188">
    <property type="entry name" value="Ni-pincer_cofactor_biosynth"/>
</dbReference>
<dbReference type="EMBL" id="CAKP01000065">
    <property type="protein sequence ID" value="CCJ33170.1"/>
    <property type="molecule type" value="Genomic_DNA"/>
</dbReference>
<dbReference type="PANTHER" id="PTHR43169:SF2">
    <property type="entry name" value="NAD_GMP SYNTHASE DOMAIN-CONTAINING PROTEIN"/>
    <property type="match status" value="1"/>
</dbReference>
<proteinExistence type="predicted"/>
<dbReference type="STRING" id="857293.CAAU_1086"/>
<evidence type="ECO:0000256" key="1">
    <source>
        <dbReference type="PIRSR" id="PIRSR006661-1"/>
    </source>
</evidence>
<accession>I7LGB3</accession>
<gene>
    <name evidence="3" type="ORF">CAAU_1086</name>
</gene>
<dbReference type="RefSeq" id="WP_008908441.1">
    <property type="nucleotide sequence ID" value="NZ_CAKP01000065.1"/>
</dbReference>
<dbReference type="OrthoDB" id="9776919at2"/>
<dbReference type="Pfam" id="PF02540">
    <property type="entry name" value="NAD_synthase"/>
    <property type="match status" value="1"/>
</dbReference>
<dbReference type="PANTHER" id="PTHR43169">
    <property type="entry name" value="EXSB FAMILY PROTEIN"/>
    <property type="match status" value="1"/>
</dbReference>
<dbReference type="InterPro" id="IPR005232">
    <property type="entry name" value="LarE"/>
</dbReference>
<dbReference type="CDD" id="cd01990">
    <property type="entry name" value="LarE-like"/>
    <property type="match status" value="1"/>
</dbReference>